<dbReference type="Proteomes" id="UP001152888">
    <property type="component" value="Unassembled WGS sequence"/>
</dbReference>
<protein>
    <submittedName>
        <fullName evidence="2">Uncharacterized protein</fullName>
    </submittedName>
</protein>
<proteinExistence type="predicted"/>
<organism evidence="2 3">
    <name type="scientific">Acanthoscelides obtectus</name>
    <name type="common">Bean weevil</name>
    <name type="synonym">Bruchus obtectus</name>
    <dbReference type="NCBI Taxonomy" id="200917"/>
    <lineage>
        <taxon>Eukaryota</taxon>
        <taxon>Metazoa</taxon>
        <taxon>Ecdysozoa</taxon>
        <taxon>Arthropoda</taxon>
        <taxon>Hexapoda</taxon>
        <taxon>Insecta</taxon>
        <taxon>Pterygota</taxon>
        <taxon>Neoptera</taxon>
        <taxon>Endopterygota</taxon>
        <taxon>Coleoptera</taxon>
        <taxon>Polyphaga</taxon>
        <taxon>Cucujiformia</taxon>
        <taxon>Chrysomeloidea</taxon>
        <taxon>Chrysomelidae</taxon>
        <taxon>Bruchinae</taxon>
        <taxon>Bruchini</taxon>
        <taxon>Acanthoscelides</taxon>
    </lineage>
</organism>
<sequence length="80" mass="9132">MMSSWIRRSMRSKISVVHTVESCSEVDDASSTYSEDSRNYKRKSERAAKSQAVYEQTEKQILDNVQKTRESATSLPITVV</sequence>
<evidence type="ECO:0000313" key="3">
    <source>
        <dbReference type="Proteomes" id="UP001152888"/>
    </source>
</evidence>
<comment type="caution">
    <text evidence="2">The sequence shown here is derived from an EMBL/GenBank/DDBJ whole genome shotgun (WGS) entry which is preliminary data.</text>
</comment>
<reference evidence="2" key="1">
    <citation type="submission" date="2022-03" db="EMBL/GenBank/DDBJ databases">
        <authorList>
            <person name="Sayadi A."/>
        </authorList>
    </citation>
    <scope>NUCLEOTIDE SEQUENCE</scope>
</reference>
<keyword evidence="3" id="KW-1185">Reference proteome</keyword>
<accession>A0A9P0JYN4</accession>
<evidence type="ECO:0000256" key="1">
    <source>
        <dbReference type="SAM" id="MobiDB-lite"/>
    </source>
</evidence>
<evidence type="ECO:0000313" key="2">
    <source>
        <dbReference type="EMBL" id="CAH1963839.1"/>
    </source>
</evidence>
<dbReference type="EMBL" id="CAKOFQ010006710">
    <property type="protein sequence ID" value="CAH1963839.1"/>
    <property type="molecule type" value="Genomic_DNA"/>
</dbReference>
<feature type="region of interest" description="Disordered" evidence="1">
    <location>
        <begin position="25"/>
        <end position="46"/>
    </location>
</feature>
<name>A0A9P0JYN4_ACAOB</name>
<dbReference type="AlphaFoldDB" id="A0A9P0JYN4"/>
<gene>
    <name evidence="2" type="ORF">ACAOBT_LOCUS5431</name>
</gene>